<dbReference type="GO" id="GO:0000270">
    <property type="term" value="P:peptidoglycan metabolic process"/>
    <property type="evidence" value="ECO:0007669"/>
    <property type="project" value="TreeGrafter"/>
</dbReference>
<evidence type="ECO:0000259" key="2">
    <source>
        <dbReference type="Pfam" id="PF02698"/>
    </source>
</evidence>
<gene>
    <name evidence="3" type="ORF">SAMN05421827_10540</name>
</gene>
<keyword evidence="1" id="KW-0812">Transmembrane</keyword>
<dbReference type="GO" id="GO:0043164">
    <property type="term" value="P:Gram-negative-bacterium-type cell wall biogenesis"/>
    <property type="evidence" value="ECO:0007669"/>
    <property type="project" value="TreeGrafter"/>
</dbReference>
<reference evidence="4" key="1">
    <citation type="submission" date="2016-10" db="EMBL/GenBank/DDBJ databases">
        <authorList>
            <person name="Varghese N."/>
            <person name="Submissions S."/>
        </authorList>
    </citation>
    <scope>NUCLEOTIDE SEQUENCE [LARGE SCALE GENOMIC DNA]</scope>
    <source>
        <strain evidence="4">DSM 17933</strain>
    </source>
</reference>
<dbReference type="InterPro" id="IPR003848">
    <property type="entry name" value="DUF218"/>
</dbReference>
<dbReference type="AlphaFoldDB" id="A0A1G7T3J9"/>
<dbReference type="PANTHER" id="PTHR30336">
    <property type="entry name" value="INNER MEMBRANE PROTEIN, PROBABLE PERMEASE"/>
    <property type="match status" value="1"/>
</dbReference>
<dbReference type="InterPro" id="IPR014729">
    <property type="entry name" value="Rossmann-like_a/b/a_fold"/>
</dbReference>
<feature type="transmembrane region" description="Helical" evidence="1">
    <location>
        <begin position="6"/>
        <end position="26"/>
    </location>
</feature>
<feature type="transmembrane region" description="Helical" evidence="1">
    <location>
        <begin position="38"/>
        <end position="59"/>
    </location>
</feature>
<name>A0A1G7T3J9_9SPHI</name>
<dbReference type="OrthoDB" id="9782395at2"/>
<dbReference type="CDD" id="cd06259">
    <property type="entry name" value="YdcF-like"/>
    <property type="match status" value="1"/>
</dbReference>
<keyword evidence="1" id="KW-1133">Transmembrane helix</keyword>
<dbReference type="STRING" id="405671.SAMN05421827_10540"/>
<dbReference type="RefSeq" id="WP_090498643.1">
    <property type="nucleotide sequence ID" value="NZ_FNCH01000005.1"/>
</dbReference>
<organism evidence="3 4">
    <name type="scientific">Pedobacter terrae</name>
    <dbReference type="NCBI Taxonomy" id="405671"/>
    <lineage>
        <taxon>Bacteria</taxon>
        <taxon>Pseudomonadati</taxon>
        <taxon>Bacteroidota</taxon>
        <taxon>Sphingobacteriia</taxon>
        <taxon>Sphingobacteriales</taxon>
        <taxon>Sphingobacteriaceae</taxon>
        <taxon>Pedobacter</taxon>
    </lineage>
</organism>
<dbReference type="EMBL" id="FNCH01000005">
    <property type="protein sequence ID" value="SDG29798.1"/>
    <property type="molecule type" value="Genomic_DNA"/>
</dbReference>
<dbReference type="GO" id="GO:0005886">
    <property type="term" value="C:plasma membrane"/>
    <property type="evidence" value="ECO:0007669"/>
    <property type="project" value="TreeGrafter"/>
</dbReference>
<evidence type="ECO:0000313" key="3">
    <source>
        <dbReference type="EMBL" id="SDG29798.1"/>
    </source>
</evidence>
<dbReference type="InterPro" id="IPR051599">
    <property type="entry name" value="Cell_Envelope_Assoc"/>
</dbReference>
<proteinExistence type="predicted"/>
<keyword evidence="1" id="KW-0472">Membrane</keyword>
<keyword evidence="4" id="KW-1185">Reference proteome</keyword>
<dbReference type="PANTHER" id="PTHR30336:SF4">
    <property type="entry name" value="ENVELOPE BIOGENESIS FACTOR ELYC"/>
    <property type="match status" value="1"/>
</dbReference>
<sequence length="247" mass="28087">MIFILSKILIFLLQPIIWIFVVLLFALFSKKQQRRNRLFAIGTVLLFIFSNGFIIGKIYNLYEAKYPAPKKYDVGILLGGFSKSTQRGELAVSDRGDRLVQSIYLLKTGVIKKILISGGSGKLIGTESIEADMTLKYLKSIGVQDSSILIENRSKNTIENSKYSAALVTENQPNASILVITSAWHIPRSKMIFDKAFNRKLAYYPTDYIGKEKYDISDYYMPDAGALTQWQYILKEWVGLMVDRLRA</sequence>
<dbReference type="Gene3D" id="3.40.50.620">
    <property type="entry name" value="HUPs"/>
    <property type="match status" value="1"/>
</dbReference>
<evidence type="ECO:0000256" key="1">
    <source>
        <dbReference type="SAM" id="Phobius"/>
    </source>
</evidence>
<dbReference type="Proteomes" id="UP000199643">
    <property type="component" value="Unassembled WGS sequence"/>
</dbReference>
<dbReference type="Pfam" id="PF02698">
    <property type="entry name" value="DUF218"/>
    <property type="match status" value="1"/>
</dbReference>
<protein>
    <submittedName>
        <fullName evidence="3">Uncharacterized SAM-binding protein YcdF, DUF218 family</fullName>
    </submittedName>
</protein>
<accession>A0A1G7T3J9</accession>
<feature type="domain" description="DUF218" evidence="2">
    <location>
        <begin position="74"/>
        <end position="239"/>
    </location>
</feature>
<evidence type="ECO:0000313" key="4">
    <source>
        <dbReference type="Proteomes" id="UP000199643"/>
    </source>
</evidence>